<sequence>MQMSSGELASLMCRTWPRVFLVEAIEAFIGGGVEGGKFVKFLGVIYTMEASASQGVVLVAVAVCLQSLSCCGESPITWPDARHFTAKVDRKQGNSVILTWPFKSFSSQDSLISFSVKILSLPDEEVAYTRSGLSSYKFTFRARSKPAEYLAMGKLQTRFNKDGINANLTFKVNAEMFFGSTDFLPIHEIPQVRVVGEGPSVVILRDRSTQGCHLVIYNSDADVDRYSIEATRECKDKNRPKLAFALPMKNKTDPLLPHLKLLDFQVPHDFLEDMPPFYVTSHPIVEGPPFELDPPQSIYGVLNLMSPSHCHLVLRFRPPASNSKLIKNFTFTFGHSQESLVLKVVEDTGRPDEKTLDVITTDQLQRAQRDPEVFLEVFPKSVFEYPGNYTVIASTNNATQKRIVVPIIMPQFFPREPEGQSIVADDWGVNVKWGKPRLFGTSCVYTVTAAPIEDAGQTRAVQSVGPARNATFRGLSGSTDYTFTLQTNCTDGKAILTDLGTFRTNPEVPRAPANLRLSTSTKGTLNVTWEAPLNQWGHFKYLWRCYHSMGSQMSRYTTETHTDFPVGPGNITCNVAATNTEMHFDKWGPPSQSVSFVVPAGGLPVAPTVDIRNVNETAVELELLSTLRDDVLGFIVKVDSSLQITFFVNKAFGPMNVRHLGNSLIKEKRTGASSILLANLIPNKEHKVDVTTLFYAAQETTANFIIQSAPNQESSNASEALVRASNKRFAIPQSLPDDRVDAGSSTVKKLHGLFPRFQNINSGAATNMTTVGGPPVTSTFKPPLNLSISNLGQNENQPIRVAAAFASIEEIAVERAAEEENNKSGLKQQTMTPLIAIFAILLSLLLISSIVILFMRWRKKNASAMLRDIPEAVMAPTFTFKADQQNQSVEYA</sequence>
<evidence type="ECO:0000256" key="1">
    <source>
        <dbReference type="SAM" id="Phobius"/>
    </source>
</evidence>
<feature type="transmembrane region" description="Helical" evidence="1">
    <location>
        <begin position="834"/>
        <end position="857"/>
    </location>
</feature>
<dbReference type="STRING" id="53468.A0A158QW95"/>
<dbReference type="SUPFAM" id="SSF49265">
    <property type="entry name" value="Fibronectin type III"/>
    <property type="match status" value="1"/>
</dbReference>
<dbReference type="InterPro" id="IPR013783">
    <property type="entry name" value="Ig-like_fold"/>
</dbReference>
<organism evidence="3 4">
    <name type="scientific">Mesocestoides corti</name>
    <name type="common">Flatworm</name>
    <dbReference type="NCBI Taxonomy" id="53468"/>
    <lineage>
        <taxon>Eukaryota</taxon>
        <taxon>Metazoa</taxon>
        <taxon>Spiralia</taxon>
        <taxon>Lophotrochozoa</taxon>
        <taxon>Platyhelminthes</taxon>
        <taxon>Cestoda</taxon>
        <taxon>Eucestoda</taxon>
        <taxon>Cyclophyllidea</taxon>
        <taxon>Mesocestoididae</taxon>
        <taxon>Mesocestoides</taxon>
    </lineage>
</organism>
<keyword evidence="1" id="KW-0472">Membrane</keyword>
<dbReference type="OrthoDB" id="6242468at2759"/>
<gene>
    <name evidence="3" type="ORF">MCOS_LOCUS9580</name>
</gene>
<dbReference type="AlphaFoldDB" id="A0A158QW95"/>
<protein>
    <recommendedName>
        <fullName evidence="2">Fibronectin type-III domain-containing protein</fullName>
    </recommendedName>
</protein>
<dbReference type="PROSITE" id="PS50853">
    <property type="entry name" value="FN3"/>
    <property type="match status" value="1"/>
</dbReference>
<proteinExistence type="predicted"/>
<keyword evidence="1" id="KW-1133">Transmembrane helix</keyword>
<accession>A0A158QW95</accession>
<dbReference type="Proteomes" id="UP000267029">
    <property type="component" value="Unassembled WGS sequence"/>
</dbReference>
<dbReference type="EMBL" id="UXSR01005769">
    <property type="protein sequence ID" value="VDD83577.1"/>
    <property type="molecule type" value="Genomic_DNA"/>
</dbReference>
<name>A0A158QW95_MESCO</name>
<evidence type="ECO:0000259" key="2">
    <source>
        <dbReference type="PROSITE" id="PS50853"/>
    </source>
</evidence>
<dbReference type="InterPro" id="IPR036116">
    <property type="entry name" value="FN3_sf"/>
</dbReference>
<dbReference type="CDD" id="cd00063">
    <property type="entry name" value="FN3"/>
    <property type="match status" value="1"/>
</dbReference>
<keyword evidence="1" id="KW-0812">Transmembrane</keyword>
<keyword evidence="4" id="KW-1185">Reference proteome</keyword>
<dbReference type="Gene3D" id="2.60.40.10">
    <property type="entry name" value="Immunoglobulins"/>
    <property type="match status" value="1"/>
</dbReference>
<reference evidence="3 4" key="1">
    <citation type="submission" date="2018-10" db="EMBL/GenBank/DDBJ databases">
        <authorList>
            <consortium name="Pathogen Informatics"/>
        </authorList>
    </citation>
    <scope>NUCLEOTIDE SEQUENCE [LARGE SCALE GENOMIC DNA]</scope>
</reference>
<evidence type="ECO:0000313" key="4">
    <source>
        <dbReference type="Proteomes" id="UP000267029"/>
    </source>
</evidence>
<feature type="domain" description="Fibronectin type-III" evidence="2">
    <location>
        <begin position="413"/>
        <end position="507"/>
    </location>
</feature>
<dbReference type="InterPro" id="IPR003961">
    <property type="entry name" value="FN3_dom"/>
</dbReference>
<evidence type="ECO:0000313" key="3">
    <source>
        <dbReference type="EMBL" id="VDD83577.1"/>
    </source>
</evidence>